<feature type="region of interest" description="Disordered" evidence="1">
    <location>
        <begin position="1"/>
        <end position="21"/>
    </location>
</feature>
<protein>
    <submittedName>
        <fullName evidence="2">Uncharacterized protein</fullName>
    </submittedName>
</protein>
<evidence type="ECO:0000256" key="1">
    <source>
        <dbReference type="SAM" id="MobiDB-lite"/>
    </source>
</evidence>
<dbReference type="OrthoDB" id="5930094at2759"/>
<keyword evidence="3" id="KW-1185">Reference proteome</keyword>
<dbReference type="Proteomes" id="UP000054776">
    <property type="component" value="Unassembled WGS sequence"/>
</dbReference>
<comment type="caution">
    <text evidence="2">The sequence shown here is derived from an EMBL/GenBank/DDBJ whole genome shotgun (WGS) entry which is preliminary data.</text>
</comment>
<gene>
    <name evidence="2" type="ORF">T01_5491</name>
</gene>
<reference evidence="2 3" key="1">
    <citation type="submission" date="2015-01" db="EMBL/GenBank/DDBJ databases">
        <title>Evolution of Trichinella species and genotypes.</title>
        <authorList>
            <person name="Korhonen P.K."/>
            <person name="Edoardo P."/>
            <person name="Giuseppe L.R."/>
            <person name="Gasser R.B."/>
        </authorList>
    </citation>
    <scope>NUCLEOTIDE SEQUENCE [LARGE SCALE GENOMIC DNA]</scope>
    <source>
        <strain evidence="2">ISS3</strain>
    </source>
</reference>
<sequence>MNRKADVVVQQQNKRRFQRKPDKQHDLYSVWSITLCNSSKNVSPNDGTINVTAQLHLRNSEHCRWHSATCTLRHSNPETKNMMKPRTSIGKLTALRLLYSSSMTELLTAYSFFL</sequence>
<organism evidence="2 3">
    <name type="scientific">Trichinella spiralis</name>
    <name type="common">Trichina worm</name>
    <dbReference type="NCBI Taxonomy" id="6334"/>
    <lineage>
        <taxon>Eukaryota</taxon>
        <taxon>Metazoa</taxon>
        <taxon>Ecdysozoa</taxon>
        <taxon>Nematoda</taxon>
        <taxon>Enoplea</taxon>
        <taxon>Dorylaimia</taxon>
        <taxon>Trichinellida</taxon>
        <taxon>Trichinellidae</taxon>
        <taxon>Trichinella</taxon>
    </lineage>
</organism>
<dbReference type="EMBL" id="JYDH01000049">
    <property type="protein sequence ID" value="KRY35861.1"/>
    <property type="molecule type" value="Genomic_DNA"/>
</dbReference>
<dbReference type="AlphaFoldDB" id="A0A0V1BFJ5"/>
<dbReference type="InParanoid" id="A0A0V1BFJ5"/>
<name>A0A0V1BFJ5_TRISP</name>
<accession>A0A0V1BFJ5</accession>
<evidence type="ECO:0000313" key="2">
    <source>
        <dbReference type="EMBL" id="KRY35861.1"/>
    </source>
</evidence>
<evidence type="ECO:0000313" key="3">
    <source>
        <dbReference type="Proteomes" id="UP000054776"/>
    </source>
</evidence>
<proteinExistence type="predicted"/>